<feature type="compositionally biased region" description="Low complexity" evidence="1">
    <location>
        <begin position="170"/>
        <end position="188"/>
    </location>
</feature>
<evidence type="ECO:0000313" key="3">
    <source>
        <dbReference type="EMBL" id="BAC83523.1"/>
    </source>
</evidence>
<sequence length="367" mass="41098">MKNPPSSFASGFGIRGSLVSNSFFFKSAGPTCQSPKLLSHRLAWHWHNWRATGTACRLMNRWRRSTRRRRSGHSTTAWSRSSTSRTRPSRRGVRRRHRRLRLRRGRGSRGARRGRPQGGGHREGQLLHVAGLHILRGSVDEPALRVWWVRHHDERRRAAPGRIHGRPASRRPSSCSGSGRPRTGSRCTGGDGRGERGGDGQLWRWRRRCPGGWWRQRRRTGRRVTVAEADRAAAAASMDTVDMMRLRRGRPEASAKRAASISVADRLVCLHLCRRPLELALPPSPPPARSSLPSRCCGRRLPPAVASRDAAGHPSSPRLRLLHRRGSRPPAAVAAAAFLPPQRRAPPQPPATPLVTRARLRHHRPPP</sequence>
<reference evidence="4" key="3">
    <citation type="journal article" date="2005" name="Nature">
        <title>The map-based sequence of the rice genome.</title>
        <authorList>
            <consortium name="International rice genome sequencing project (IRGSP)"/>
            <person name="Matsumoto T."/>
            <person name="Wu J."/>
            <person name="Kanamori H."/>
            <person name="Katayose Y."/>
            <person name="Fujisawa M."/>
            <person name="Namiki N."/>
            <person name="Mizuno H."/>
            <person name="Yamamoto K."/>
            <person name="Antonio B.A."/>
            <person name="Baba T."/>
            <person name="Sakata K."/>
            <person name="Nagamura Y."/>
            <person name="Aoki H."/>
            <person name="Arikawa K."/>
            <person name="Arita K."/>
            <person name="Bito T."/>
            <person name="Chiden Y."/>
            <person name="Fujitsuka N."/>
            <person name="Fukunaka R."/>
            <person name="Hamada M."/>
            <person name="Harada C."/>
            <person name="Hayashi A."/>
            <person name="Hijishita S."/>
            <person name="Honda M."/>
            <person name="Hosokawa S."/>
            <person name="Ichikawa Y."/>
            <person name="Idonuma A."/>
            <person name="Iijima M."/>
            <person name="Ikeda M."/>
            <person name="Ikeno M."/>
            <person name="Ito K."/>
            <person name="Ito S."/>
            <person name="Ito T."/>
            <person name="Ito Y."/>
            <person name="Ito Y."/>
            <person name="Iwabuchi A."/>
            <person name="Kamiya K."/>
            <person name="Karasawa W."/>
            <person name="Kurita K."/>
            <person name="Katagiri S."/>
            <person name="Kikuta A."/>
            <person name="Kobayashi H."/>
            <person name="Kobayashi N."/>
            <person name="Machita K."/>
            <person name="Maehara T."/>
            <person name="Masukawa M."/>
            <person name="Mizubayashi T."/>
            <person name="Mukai Y."/>
            <person name="Nagasaki H."/>
            <person name="Nagata Y."/>
            <person name="Naito S."/>
            <person name="Nakashima M."/>
            <person name="Nakama Y."/>
            <person name="Nakamichi Y."/>
            <person name="Nakamura M."/>
            <person name="Meguro A."/>
            <person name="Negishi M."/>
            <person name="Ohta I."/>
            <person name="Ohta T."/>
            <person name="Okamoto M."/>
            <person name="Ono N."/>
            <person name="Saji S."/>
            <person name="Sakaguchi M."/>
            <person name="Sakai K."/>
            <person name="Shibata M."/>
            <person name="Shimokawa T."/>
            <person name="Song J."/>
            <person name="Takazaki Y."/>
            <person name="Terasawa K."/>
            <person name="Tsugane M."/>
            <person name="Tsuji K."/>
            <person name="Ueda S."/>
            <person name="Waki K."/>
            <person name="Yamagata H."/>
            <person name="Yamamoto M."/>
            <person name="Yamamoto S."/>
            <person name="Yamane H."/>
            <person name="Yoshiki S."/>
            <person name="Yoshihara R."/>
            <person name="Yukawa K."/>
            <person name="Zhong H."/>
            <person name="Yano M."/>
            <person name="Yuan Q."/>
            <person name="Ouyang S."/>
            <person name="Liu J."/>
            <person name="Jones K.M."/>
            <person name="Gansberger K."/>
            <person name="Moffat K."/>
            <person name="Hill J."/>
            <person name="Bera J."/>
            <person name="Fadrosh D."/>
            <person name="Jin S."/>
            <person name="Johri S."/>
            <person name="Kim M."/>
            <person name="Overton L."/>
            <person name="Reardon M."/>
            <person name="Tsitrin T."/>
            <person name="Vuong H."/>
            <person name="Weaver B."/>
            <person name="Ciecko A."/>
            <person name="Tallon L."/>
            <person name="Jackson J."/>
            <person name="Pai G."/>
            <person name="Aken S.V."/>
            <person name="Utterback T."/>
            <person name="Reidmuller S."/>
            <person name="Feldblyum T."/>
            <person name="Hsiao J."/>
            <person name="Zismann V."/>
            <person name="Iobst S."/>
            <person name="de Vazeille A.R."/>
            <person name="Buell C.R."/>
            <person name="Ying K."/>
            <person name="Li Y."/>
            <person name="Lu T."/>
            <person name="Huang Y."/>
            <person name="Zhao Q."/>
            <person name="Feng Q."/>
            <person name="Zhang L."/>
            <person name="Zhu J."/>
            <person name="Weng Q."/>
            <person name="Mu J."/>
            <person name="Lu Y."/>
            <person name="Fan D."/>
            <person name="Liu Y."/>
            <person name="Guan J."/>
            <person name="Zhang Y."/>
            <person name="Yu S."/>
            <person name="Liu X."/>
            <person name="Zhang Y."/>
            <person name="Hong G."/>
            <person name="Han B."/>
            <person name="Choisne N."/>
            <person name="Demange N."/>
            <person name="Orjeda G."/>
            <person name="Samain S."/>
            <person name="Cattolico L."/>
            <person name="Pelletier E."/>
            <person name="Couloux A."/>
            <person name="Segurens B."/>
            <person name="Wincker P."/>
            <person name="D'Hont A."/>
            <person name="Scarpelli C."/>
            <person name="Weissenbach J."/>
            <person name="Salanoubat M."/>
            <person name="Quetier F."/>
            <person name="Yu Y."/>
            <person name="Kim H.R."/>
            <person name="Rambo T."/>
            <person name="Currie J."/>
            <person name="Collura K."/>
            <person name="Luo M."/>
            <person name="Yang T."/>
            <person name="Ammiraju J.S.S."/>
            <person name="Engler F."/>
            <person name="Soderlund C."/>
            <person name="Wing R.A."/>
            <person name="Palmer L.E."/>
            <person name="de la Bastide M."/>
            <person name="Spiegel L."/>
            <person name="Nascimento L."/>
            <person name="Zutavern T."/>
            <person name="O'Shaughnessy A."/>
            <person name="Dike S."/>
            <person name="Dedhia N."/>
            <person name="Preston R."/>
            <person name="Balija V."/>
            <person name="McCombie W.R."/>
            <person name="Chow T."/>
            <person name="Chen H."/>
            <person name="Chung M."/>
            <person name="Chen C."/>
            <person name="Shaw J."/>
            <person name="Wu H."/>
            <person name="Hsiao K."/>
            <person name="Chao Y."/>
            <person name="Chu M."/>
            <person name="Cheng C."/>
            <person name="Hour A."/>
            <person name="Lee P."/>
            <person name="Lin S."/>
            <person name="Lin Y."/>
            <person name="Liou J."/>
            <person name="Liu S."/>
            <person name="Hsing Y."/>
            <person name="Raghuvanshi S."/>
            <person name="Mohanty A."/>
            <person name="Bharti A.K."/>
            <person name="Gaur A."/>
            <person name="Gupta V."/>
            <person name="Kumar D."/>
            <person name="Ravi V."/>
            <person name="Vij S."/>
            <person name="Kapur A."/>
            <person name="Khurana P."/>
            <person name="Khurana P."/>
            <person name="Khurana J.P."/>
            <person name="Tyagi A.K."/>
            <person name="Gaikwad K."/>
            <person name="Singh A."/>
            <person name="Dalal V."/>
            <person name="Srivastava S."/>
            <person name="Dixit A."/>
            <person name="Pal A.K."/>
            <person name="Ghazi I.A."/>
            <person name="Yadav M."/>
            <person name="Pandit A."/>
            <person name="Bhargava A."/>
            <person name="Sureshbabu K."/>
            <person name="Batra K."/>
            <person name="Sharma T.R."/>
            <person name="Mohapatra T."/>
            <person name="Singh N.K."/>
            <person name="Messing J."/>
            <person name="Nelson A.B."/>
            <person name="Fuks G."/>
            <person name="Kavchok S."/>
            <person name="Keizer G."/>
            <person name="Linton E."/>
            <person name="Llaca V."/>
            <person name="Song R."/>
            <person name="Tanyolac B."/>
            <person name="Young S."/>
            <person name="Ho-Il K."/>
            <person name="Hahn J.H."/>
            <person name="Sangsakoo G."/>
            <person name="Vanavichit A."/>
            <person name="de Mattos Luiz.A.T."/>
            <person name="Zimmer P.D."/>
            <person name="Malone G."/>
            <person name="Dellagostin O."/>
            <person name="de Oliveira A.C."/>
            <person name="Bevan M."/>
            <person name="Bancroft I."/>
            <person name="Minx P."/>
            <person name="Cordum H."/>
            <person name="Wilson R."/>
            <person name="Cheng Z."/>
            <person name="Jin W."/>
            <person name="Jiang J."/>
            <person name="Leong S.A."/>
            <person name="Iwama H."/>
            <person name="Gojobori T."/>
            <person name="Itoh T."/>
            <person name="Niimura Y."/>
            <person name="Fujii Y."/>
            <person name="Habara T."/>
            <person name="Sakai H."/>
            <person name="Sato Y."/>
            <person name="Wilson G."/>
            <person name="Kumar K."/>
            <person name="McCouch S."/>
            <person name="Juretic N."/>
            <person name="Hoen D."/>
            <person name="Wright S."/>
            <person name="Bruskiewich R."/>
            <person name="Bureau T."/>
            <person name="Miyao A."/>
            <person name="Hirochika H."/>
            <person name="Nishikawa T."/>
            <person name="Kadowaki K."/>
            <person name="Sugiura M."/>
            <person name="Burr B."/>
            <person name="Sasaki T."/>
        </authorList>
    </citation>
    <scope>NUCLEOTIDE SEQUENCE [LARGE SCALE GENOMIC DNA]</scope>
    <source>
        <strain evidence="4">cv. Nipponbare</strain>
    </source>
</reference>
<feature type="compositionally biased region" description="Basic residues" evidence="1">
    <location>
        <begin position="87"/>
        <end position="115"/>
    </location>
</feature>
<proteinExistence type="predicted"/>
<feature type="region of interest" description="Disordered" evidence="1">
    <location>
        <begin position="158"/>
        <end position="201"/>
    </location>
</feature>
<accession>Q6ZDY0</accession>
<organism evidence="3 4">
    <name type="scientific">Oryza sativa subsp. japonica</name>
    <name type="common">Rice</name>
    <dbReference type="NCBI Taxonomy" id="39947"/>
    <lineage>
        <taxon>Eukaryota</taxon>
        <taxon>Viridiplantae</taxon>
        <taxon>Streptophyta</taxon>
        <taxon>Embryophyta</taxon>
        <taxon>Tracheophyta</taxon>
        <taxon>Spermatophyta</taxon>
        <taxon>Magnoliopsida</taxon>
        <taxon>Liliopsida</taxon>
        <taxon>Poales</taxon>
        <taxon>Poaceae</taxon>
        <taxon>BOP clade</taxon>
        <taxon>Oryzoideae</taxon>
        <taxon>Oryzeae</taxon>
        <taxon>Oryzinae</taxon>
        <taxon>Oryza</taxon>
        <taxon>Oryza sativa</taxon>
    </lineage>
</organism>
<feature type="compositionally biased region" description="Low complexity" evidence="1">
    <location>
        <begin position="328"/>
        <end position="342"/>
    </location>
</feature>
<evidence type="ECO:0000313" key="2">
    <source>
        <dbReference type="EMBL" id="BAC83456.1"/>
    </source>
</evidence>
<reference evidence="2" key="1">
    <citation type="submission" date="2001-11" db="EMBL/GenBank/DDBJ databases">
        <title>Oryza sativa nipponbare(GA3) genomic DNA, chromosome 7, PAC clone:P0495H05.</title>
        <authorList>
            <person name="Sasaki T."/>
            <person name="Matsumoto T."/>
            <person name="Yamamoto K."/>
        </authorList>
    </citation>
    <scope>NUCLEOTIDE SEQUENCE</scope>
</reference>
<feature type="region of interest" description="Disordered" evidence="1">
    <location>
        <begin position="280"/>
        <end position="367"/>
    </location>
</feature>
<feature type="region of interest" description="Disordered" evidence="1">
    <location>
        <begin position="64"/>
        <end position="124"/>
    </location>
</feature>
<evidence type="ECO:0000313" key="4">
    <source>
        <dbReference type="Proteomes" id="UP000000763"/>
    </source>
</evidence>
<name>Q6ZDY0_ORYSJ</name>
<dbReference type="AlphaFoldDB" id="Q6ZDY0"/>
<feature type="compositionally biased region" description="Basic residues" evidence="1">
    <location>
        <begin position="358"/>
        <end position="367"/>
    </location>
</feature>
<dbReference type="Proteomes" id="UP000000763">
    <property type="component" value="Chromosome 7"/>
</dbReference>
<reference evidence="3" key="2">
    <citation type="submission" date="2001-11" db="EMBL/GenBank/DDBJ databases">
        <title>Oryza sativa nipponbare(GA3) genomic DNA, chromosome 7, PAC clone:P0507H12.</title>
        <authorList>
            <person name="Sasaki T."/>
            <person name="Matsumoto T."/>
            <person name="Yamamoto K."/>
        </authorList>
    </citation>
    <scope>NUCLEOTIDE SEQUENCE</scope>
</reference>
<protein>
    <submittedName>
        <fullName evidence="3">Uncharacterized protein</fullName>
    </submittedName>
</protein>
<dbReference type="EMBL" id="AP004338">
    <property type="protein sequence ID" value="BAC83523.1"/>
    <property type="molecule type" value="Genomic_DNA"/>
</dbReference>
<reference evidence="4" key="4">
    <citation type="journal article" date="2008" name="Nucleic Acids Res.">
        <title>The rice annotation project database (RAP-DB): 2008 update.</title>
        <authorList>
            <consortium name="The rice annotation project (RAP)"/>
        </authorList>
    </citation>
    <scope>GENOME REANNOTATION</scope>
    <source>
        <strain evidence="4">cv. Nipponbare</strain>
    </source>
</reference>
<gene>
    <name evidence="2" type="ORF">P0495H05.5</name>
    <name evidence="3" type="ORF">P0507H12.36</name>
</gene>
<dbReference type="EMBL" id="AP004314">
    <property type="protein sequence ID" value="BAC83456.1"/>
    <property type="molecule type" value="Genomic_DNA"/>
</dbReference>
<feature type="compositionally biased region" description="Pro residues" evidence="1">
    <location>
        <begin position="343"/>
        <end position="352"/>
    </location>
</feature>
<feature type="compositionally biased region" description="Low complexity" evidence="1">
    <location>
        <begin position="73"/>
        <end position="86"/>
    </location>
</feature>
<evidence type="ECO:0000256" key="1">
    <source>
        <dbReference type="SAM" id="MobiDB-lite"/>
    </source>
</evidence>